<dbReference type="InterPro" id="IPR002347">
    <property type="entry name" value="SDR_fam"/>
</dbReference>
<reference evidence="4 5" key="1">
    <citation type="submission" date="2015-06" db="EMBL/GenBank/DDBJ databases">
        <title>Talaromyces atroroseus IBT 11181 draft genome.</title>
        <authorList>
            <person name="Rasmussen K.B."/>
            <person name="Rasmussen S."/>
            <person name="Petersen B."/>
            <person name="Sicheritz-Ponten T."/>
            <person name="Mortensen U.H."/>
            <person name="Thrane U."/>
        </authorList>
    </citation>
    <scope>NUCLEOTIDE SEQUENCE [LARGE SCALE GENOMIC DNA]</scope>
    <source>
        <strain evidence="4 5">IBT 11181</strain>
    </source>
</reference>
<name>A0A225AIX2_TALAT</name>
<dbReference type="GO" id="GO:0005737">
    <property type="term" value="C:cytoplasm"/>
    <property type="evidence" value="ECO:0007669"/>
    <property type="project" value="TreeGrafter"/>
</dbReference>
<keyword evidence="5" id="KW-1185">Reference proteome</keyword>
<keyword evidence="2" id="KW-0521">NADP</keyword>
<dbReference type="Pfam" id="PF00106">
    <property type="entry name" value="adh_short"/>
    <property type="match status" value="1"/>
</dbReference>
<dbReference type="GeneID" id="31003598"/>
<dbReference type="PANTHER" id="PTHR43544:SF7">
    <property type="entry name" value="NADB-LER2"/>
    <property type="match status" value="1"/>
</dbReference>
<dbReference type="Proteomes" id="UP000214365">
    <property type="component" value="Unassembled WGS sequence"/>
</dbReference>
<comment type="similarity">
    <text evidence="1">Belongs to the short-chain dehydrogenases/reductases (SDR) family.</text>
</comment>
<dbReference type="GO" id="GO:0016491">
    <property type="term" value="F:oxidoreductase activity"/>
    <property type="evidence" value="ECO:0007669"/>
    <property type="project" value="UniProtKB-KW"/>
</dbReference>
<dbReference type="RefSeq" id="XP_020121522.1">
    <property type="nucleotide sequence ID" value="XM_020266188.1"/>
</dbReference>
<dbReference type="AlphaFoldDB" id="A0A225AIX2"/>
<keyword evidence="3" id="KW-0560">Oxidoreductase</keyword>
<dbReference type="PRINTS" id="PR00081">
    <property type="entry name" value="GDHRDH"/>
</dbReference>
<sequence length="249" mass="27061">MPSFLITGASRGIGLGFAAELLKDTNNTVIATARNTANATGLQELKAQSKDDRLVLLDLDVSKLESIQAAAKKVEQLLPDGLDNLISNAGVSYSPAKTFEELNIEDYTAEVTFTVTTPLMLMREFLPLLRKGEAKKALFVTSILGSIATAAHLKNLMNAYSVARAGLNMLIRKWSPMLKDEGITAALIHPGWVNTDMGDQITEWVMQNNPTLENLSTEKSAAECLKVLQGMTTEDAGTYFSYDGTKLPF</sequence>
<dbReference type="Gene3D" id="3.40.50.720">
    <property type="entry name" value="NAD(P)-binding Rossmann-like Domain"/>
    <property type="match status" value="1"/>
</dbReference>
<dbReference type="InterPro" id="IPR036291">
    <property type="entry name" value="NAD(P)-bd_dom_sf"/>
</dbReference>
<accession>A0A225AIX2</accession>
<dbReference type="EMBL" id="LFMY01000004">
    <property type="protein sequence ID" value="OKL61401.1"/>
    <property type="molecule type" value="Genomic_DNA"/>
</dbReference>
<gene>
    <name evidence="4" type="ORF">UA08_03843</name>
</gene>
<evidence type="ECO:0000313" key="4">
    <source>
        <dbReference type="EMBL" id="OKL61401.1"/>
    </source>
</evidence>
<proteinExistence type="inferred from homology"/>
<evidence type="ECO:0000313" key="5">
    <source>
        <dbReference type="Proteomes" id="UP000214365"/>
    </source>
</evidence>
<evidence type="ECO:0000256" key="3">
    <source>
        <dbReference type="ARBA" id="ARBA00023002"/>
    </source>
</evidence>
<dbReference type="SUPFAM" id="SSF51735">
    <property type="entry name" value="NAD(P)-binding Rossmann-fold domains"/>
    <property type="match status" value="1"/>
</dbReference>
<dbReference type="PANTHER" id="PTHR43544">
    <property type="entry name" value="SHORT-CHAIN DEHYDROGENASE/REDUCTASE"/>
    <property type="match status" value="1"/>
</dbReference>
<organism evidence="4 5">
    <name type="scientific">Talaromyces atroroseus</name>
    <dbReference type="NCBI Taxonomy" id="1441469"/>
    <lineage>
        <taxon>Eukaryota</taxon>
        <taxon>Fungi</taxon>
        <taxon>Dikarya</taxon>
        <taxon>Ascomycota</taxon>
        <taxon>Pezizomycotina</taxon>
        <taxon>Eurotiomycetes</taxon>
        <taxon>Eurotiomycetidae</taxon>
        <taxon>Eurotiales</taxon>
        <taxon>Trichocomaceae</taxon>
        <taxon>Talaromyces</taxon>
        <taxon>Talaromyces sect. Trachyspermi</taxon>
    </lineage>
</organism>
<dbReference type="InterPro" id="IPR051468">
    <property type="entry name" value="Fungal_SecMetab_SDRs"/>
</dbReference>
<evidence type="ECO:0000256" key="2">
    <source>
        <dbReference type="ARBA" id="ARBA00022857"/>
    </source>
</evidence>
<evidence type="ECO:0000256" key="1">
    <source>
        <dbReference type="ARBA" id="ARBA00006484"/>
    </source>
</evidence>
<comment type="caution">
    <text evidence="4">The sequence shown here is derived from an EMBL/GenBank/DDBJ whole genome shotgun (WGS) entry which is preliminary data.</text>
</comment>
<protein>
    <recommendedName>
        <fullName evidence="6">Short-chain dehydrogenase</fullName>
    </recommendedName>
</protein>
<dbReference type="OrthoDB" id="9876299at2759"/>
<evidence type="ECO:0008006" key="6">
    <source>
        <dbReference type="Google" id="ProtNLM"/>
    </source>
</evidence>